<name>A0ABP1DX49_9APHY</name>
<dbReference type="Proteomes" id="UP001497453">
    <property type="component" value="Chromosome 6"/>
</dbReference>
<evidence type="ECO:0000256" key="1">
    <source>
        <dbReference type="ARBA" id="ARBA00005043"/>
    </source>
</evidence>
<dbReference type="SUPFAM" id="SSF69322">
    <property type="entry name" value="Tricorn protease domain 2"/>
    <property type="match status" value="1"/>
</dbReference>
<dbReference type="InterPro" id="IPR006849">
    <property type="entry name" value="Elp1"/>
</dbReference>
<evidence type="ECO:0000256" key="3">
    <source>
        <dbReference type="ARBA" id="ARBA00022490"/>
    </source>
</evidence>
<evidence type="ECO:0000259" key="12">
    <source>
        <dbReference type="Pfam" id="PF23936"/>
    </source>
</evidence>
<keyword evidence="14" id="KW-1185">Reference proteome</keyword>
<evidence type="ECO:0000313" key="14">
    <source>
        <dbReference type="Proteomes" id="UP001497453"/>
    </source>
</evidence>
<dbReference type="InterPro" id="IPR056167">
    <property type="entry name" value="A-sol_ELP1"/>
</dbReference>
<evidence type="ECO:0000313" key="13">
    <source>
        <dbReference type="EMBL" id="CAL1711613.1"/>
    </source>
</evidence>
<dbReference type="PANTHER" id="PTHR12747">
    <property type="entry name" value="ELONGATOR COMPLEX PROTEIN 1"/>
    <property type="match status" value="1"/>
</dbReference>
<dbReference type="PIRSF" id="PIRSF017233">
    <property type="entry name" value="IKAP"/>
    <property type="match status" value="1"/>
</dbReference>
<accession>A0ABP1DX49</accession>
<evidence type="ECO:0000259" key="10">
    <source>
        <dbReference type="Pfam" id="PF23878"/>
    </source>
</evidence>
<proteinExistence type="inferred from homology"/>
<dbReference type="Pfam" id="PF04762">
    <property type="entry name" value="Beta-prop_ELP1_1st"/>
    <property type="match status" value="1"/>
</dbReference>
<organism evidence="13 14">
    <name type="scientific">Somion occarium</name>
    <dbReference type="NCBI Taxonomy" id="3059160"/>
    <lineage>
        <taxon>Eukaryota</taxon>
        <taxon>Fungi</taxon>
        <taxon>Dikarya</taxon>
        <taxon>Basidiomycota</taxon>
        <taxon>Agaricomycotina</taxon>
        <taxon>Agaricomycetes</taxon>
        <taxon>Polyporales</taxon>
        <taxon>Cerrenaceae</taxon>
        <taxon>Somion</taxon>
    </lineage>
</organism>
<feature type="domain" description="ELP1 three-helical bundle" evidence="12">
    <location>
        <begin position="1138"/>
        <end position="1309"/>
    </location>
</feature>
<comment type="pathway">
    <text evidence="1">tRNA modification; 5-methoxycarbonylmethyl-2-thiouridine-tRNA biosynthesis.</text>
</comment>
<dbReference type="Pfam" id="PF23936">
    <property type="entry name" value="HB_ELP1"/>
    <property type="match status" value="1"/>
</dbReference>
<feature type="region of interest" description="Disordered" evidence="7">
    <location>
        <begin position="1214"/>
        <end position="1242"/>
    </location>
</feature>
<feature type="domain" description="ELP1 N-terminal second beta-propeller" evidence="9">
    <location>
        <begin position="445"/>
        <end position="757"/>
    </location>
</feature>
<sequence>MRNLSLLGTTHHTHTPTLGESISAVTFDLDESALFTATEHVSKDGDVQVKVWKIEGNDGLGSDDILSNHLVTIFTSSAYLKSNPWSSPHEGPAELVSFKILPDTRTLAFIMRGGDIATASLSEGLIEVDIVGSIEAGIAAASWSPDDSLVVLATADEKLILMTSTFDVVSETTLHPSDFGEDAPINVGWGSKQTQFHGSLGKAAAQAPKPTLVGASPDDDTLPRISWRGDGAYFVVSSLSPVPADPENPLRHRTLRVYSHAGILQNTSEPTPGFEHTLSWRPLGNWIVGTQRYGFEGGGIGREGRHDLVMFERNGLRRGEFGIEKMLWNGQVSKDSEMALKWGYRVREVGWSSDSNILSIWIERDEGDVVQLWTTGNYHWYLKHEIAAPPDHHGKAGRFTAVVWHPEDALKLILTTQSRVVQRTYVWETFASRCKPSNDSGSVAVLDGASILLTPFRPQNVPPPMSAYQLALSSSSSSSGSSKTSHTVPIHVSFSPRKDVLTVLQESGYLEVIDLHTRLGPGRGKVMDHAHLWAGAVAVNDSSTAYRQVIQWAQECDASDIIRLAALGSDTNDFISVLTLAGSEVNERYDVGLPERNGRLLYTDQSLSWQGPDGQIYDCELCRFRGNYQAETAVVDDISEKTFLPSAKLPDFCSDAECVNVHPEGRTSGALQDQSVLYVGLSQGNKLSVANSQTSQTLASNVNSFFIASDFLIFTTTAHVAQFAPLEALKSLLESPDPNSPIPEWETRRVERGSRIVTAVPTTMSLVLQMPRGNLETIYPRPLVMKIVKQDFNQKQYAKAFSACRRHRVDLNVFLEYNREAFMADLTLFIDQVDDVDNINLFLTSIGQGSLPSEVVAHVCDGIRLELEKRDLKKYISSILTAHVMKRPPDHESALSLLLRLRDTEPQLVEDAVKYIIFLVDADKLFDTALGMYDFSLVLMVAQNAQKDPREYLPFLRELRALDKYYQHFRIDDHLKRYEKALKDLSQAGPERFDEAMSYVEKHQLYDAALTIWRDTDHYKTVLSIYGDWLFERREFRDAAFVFRHAGKPAKAMIAYEKSLDWRELFEIALDEKVSEEDLNATAYRVAEDLSSKKRYADAAHVLLDYAKDIREAVISLVQGNHFSEARRIIALHSLPTLLEEVIYPAALESRVQIAEDLGEMKEQLRKQVQRLRELRVKKAEEPDAFYGVEDTDLHNVDVMTDISMAPTAFTRYTQAPSSVSRTSKRSSRSKRKMERKIGSGRKGTVDEEEYLLKSVTKLVGRFNTTQAEAISLLPHLFQFSEEHREEGLALQQELMEFEEELKQAVEDIWKKKSAEAEGAEPFEDGWAARMQEYEKQRQIDPLDKVARPDLMKRDWNPKLSIIGNKSK</sequence>
<keyword evidence="5" id="KW-0539">Nucleus</keyword>
<dbReference type="InterPro" id="IPR056165">
    <property type="entry name" value="Beta-prop_ELP1_2nd"/>
</dbReference>
<keyword evidence="4" id="KW-0819">tRNA processing</keyword>
<evidence type="ECO:0000259" key="11">
    <source>
        <dbReference type="Pfam" id="PF23925"/>
    </source>
</evidence>
<feature type="domain" description="ELP1 alpha-solenoid" evidence="11">
    <location>
        <begin position="781"/>
        <end position="847"/>
    </location>
</feature>
<dbReference type="InterPro" id="IPR056164">
    <property type="entry name" value="Beta-prop_ELP1_1st"/>
</dbReference>
<dbReference type="EMBL" id="OZ037949">
    <property type="protein sequence ID" value="CAL1711613.1"/>
    <property type="molecule type" value="Genomic_DNA"/>
</dbReference>
<keyword evidence="6" id="KW-0175">Coiled coil</keyword>
<feature type="domain" description="ELP1 alpha-solenoid" evidence="11">
    <location>
        <begin position="855"/>
        <end position="959"/>
    </location>
</feature>
<gene>
    <name evidence="13" type="ORF">GFSPODELE1_LOCUS8424</name>
</gene>
<feature type="coiled-coil region" evidence="6">
    <location>
        <begin position="1155"/>
        <end position="1182"/>
    </location>
</feature>
<evidence type="ECO:0000256" key="7">
    <source>
        <dbReference type="SAM" id="MobiDB-lite"/>
    </source>
</evidence>
<dbReference type="Pfam" id="PF23925">
    <property type="entry name" value="A-sol_ELP1"/>
    <property type="match status" value="2"/>
</dbReference>
<dbReference type="PANTHER" id="PTHR12747:SF0">
    <property type="entry name" value="ELONGATOR COMPLEX PROTEIN 1"/>
    <property type="match status" value="1"/>
</dbReference>
<protein>
    <recommendedName>
        <fullName evidence="5">Elongator complex protein 1</fullName>
    </recommendedName>
</protein>
<dbReference type="Pfam" id="PF23797">
    <property type="entry name" value="Beta-prop_ELP1_2nd"/>
    <property type="match status" value="1"/>
</dbReference>
<comment type="similarity">
    <text evidence="2 5">Belongs to the ELP1/IKA1 family.</text>
</comment>
<evidence type="ECO:0000256" key="4">
    <source>
        <dbReference type="ARBA" id="ARBA00022694"/>
    </source>
</evidence>
<evidence type="ECO:0000256" key="2">
    <source>
        <dbReference type="ARBA" id="ARBA00006086"/>
    </source>
</evidence>
<evidence type="ECO:0000259" key="8">
    <source>
        <dbReference type="Pfam" id="PF04762"/>
    </source>
</evidence>
<keyword evidence="3 5" id="KW-0963">Cytoplasm</keyword>
<feature type="domain" description="ELP1 first N-terminal beta-propeller" evidence="8">
    <location>
        <begin position="1"/>
        <end position="407"/>
    </location>
</feature>
<evidence type="ECO:0000259" key="9">
    <source>
        <dbReference type="Pfam" id="PF23797"/>
    </source>
</evidence>
<evidence type="ECO:0000256" key="6">
    <source>
        <dbReference type="SAM" id="Coils"/>
    </source>
</evidence>
<feature type="domain" description="ELP1 TPR" evidence="10">
    <location>
        <begin position="966"/>
        <end position="1128"/>
    </location>
</feature>
<dbReference type="Pfam" id="PF23878">
    <property type="entry name" value="TPR_ELP1"/>
    <property type="match status" value="1"/>
</dbReference>
<feature type="coiled-coil region" evidence="6">
    <location>
        <begin position="1281"/>
        <end position="1308"/>
    </location>
</feature>
<comment type="function">
    <text evidence="5">Component of the elongator complex which is required for multiple tRNA modifications, including mcm5U (5-methoxycarbonylmethyl uridine), mcm5s2U (5-methoxycarbonylmethyl-2-thiouridine), and ncm5U (5-carbamoylmethyl uridine). The elongator complex catalyzes formation of carboxymethyluridine in the wobble base at position 34 in tRNAs.</text>
</comment>
<comment type="subcellular location">
    <subcellularLocation>
        <location evidence="5">Cytoplasm</location>
    </subcellularLocation>
    <subcellularLocation>
        <location evidence="5">Nucleus</location>
    </subcellularLocation>
</comment>
<dbReference type="InterPro" id="IPR056166">
    <property type="entry name" value="TPR_ELP1"/>
</dbReference>
<dbReference type="InterPro" id="IPR056169">
    <property type="entry name" value="HB_ELP1"/>
</dbReference>
<reference evidence="14" key="1">
    <citation type="submission" date="2024-04" db="EMBL/GenBank/DDBJ databases">
        <authorList>
            <person name="Shaw F."/>
            <person name="Minotto A."/>
        </authorList>
    </citation>
    <scope>NUCLEOTIDE SEQUENCE [LARGE SCALE GENOMIC DNA]</scope>
</reference>
<evidence type="ECO:0000256" key="5">
    <source>
        <dbReference type="PIRNR" id="PIRNR017233"/>
    </source>
</evidence>
<feature type="compositionally biased region" description="Basic residues" evidence="7">
    <location>
        <begin position="1223"/>
        <end position="1235"/>
    </location>
</feature>